<proteinExistence type="predicted"/>
<gene>
    <name evidence="2" type="ORF">MRATA1EN1_LOCUS5971</name>
</gene>
<reference evidence="2" key="1">
    <citation type="submission" date="2023-04" db="EMBL/GenBank/DDBJ databases">
        <authorList>
            <consortium name="ELIXIR-Norway"/>
        </authorList>
    </citation>
    <scope>NUCLEOTIDE SEQUENCE [LARGE SCALE GENOMIC DNA]</scope>
</reference>
<feature type="non-terminal residue" evidence="2">
    <location>
        <position position="145"/>
    </location>
</feature>
<sequence>MALEARSPWGCSPRSRKVAGPVSAEPGLPFLRPPQDGAWTPCPCAAPGAAPSSAPLFAPLSPGAAGRTPGGQRPSGTCCPGGHLSLPRALGSGAREPAWRAPWPWPPRRAPAGGLASLAWGPAGRGFCPPPHPLEWDRDSWRRWM</sequence>
<name>A0ABN8Y616_RANTA</name>
<evidence type="ECO:0000313" key="2">
    <source>
        <dbReference type="EMBL" id="CAI9157009.1"/>
    </source>
</evidence>
<protein>
    <submittedName>
        <fullName evidence="2">Uncharacterized protein</fullName>
    </submittedName>
</protein>
<dbReference type="Proteomes" id="UP001176941">
    <property type="component" value="Chromosome 15"/>
</dbReference>
<dbReference type="EMBL" id="OX459951">
    <property type="protein sequence ID" value="CAI9157009.1"/>
    <property type="molecule type" value="Genomic_DNA"/>
</dbReference>
<evidence type="ECO:0000256" key="1">
    <source>
        <dbReference type="SAM" id="MobiDB-lite"/>
    </source>
</evidence>
<accession>A0ABN8Y616</accession>
<organism evidence="2 3">
    <name type="scientific">Rangifer tarandus platyrhynchus</name>
    <name type="common">Svalbard reindeer</name>
    <dbReference type="NCBI Taxonomy" id="3082113"/>
    <lineage>
        <taxon>Eukaryota</taxon>
        <taxon>Metazoa</taxon>
        <taxon>Chordata</taxon>
        <taxon>Craniata</taxon>
        <taxon>Vertebrata</taxon>
        <taxon>Euteleostomi</taxon>
        <taxon>Mammalia</taxon>
        <taxon>Eutheria</taxon>
        <taxon>Laurasiatheria</taxon>
        <taxon>Artiodactyla</taxon>
        <taxon>Ruminantia</taxon>
        <taxon>Pecora</taxon>
        <taxon>Cervidae</taxon>
        <taxon>Odocoileinae</taxon>
        <taxon>Rangifer</taxon>
    </lineage>
</organism>
<feature type="region of interest" description="Disordered" evidence="1">
    <location>
        <begin position="1"/>
        <end position="76"/>
    </location>
</feature>
<feature type="non-terminal residue" evidence="2">
    <location>
        <position position="1"/>
    </location>
</feature>
<keyword evidence="3" id="KW-1185">Reference proteome</keyword>
<evidence type="ECO:0000313" key="3">
    <source>
        <dbReference type="Proteomes" id="UP001176941"/>
    </source>
</evidence>
<feature type="compositionally biased region" description="Low complexity" evidence="1">
    <location>
        <begin position="41"/>
        <end position="66"/>
    </location>
</feature>